<comment type="cofactor">
    <cofactor evidence="1">
        <name>Zn(2+)</name>
        <dbReference type="ChEBI" id="CHEBI:29105"/>
    </cofactor>
</comment>
<dbReference type="Gene3D" id="2.30.29.30">
    <property type="entry name" value="Pleckstrin-homology domain (PH domain)/Phosphotyrosine-binding domain (PTB)"/>
    <property type="match status" value="1"/>
</dbReference>
<comment type="subcellular location">
    <subcellularLocation>
        <location evidence="2">Nucleus membrane</location>
    </subcellularLocation>
    <subcellularLocation>
        <location evidence="3">Nucleus</location>
        <location evidence="3">Nuclear pore complex</location>
    </subcellularLocation>
</comment>
<feature type="region of interest" description="Disordered" evidence="20">
    <location>
        <begin position="479"/>
        <end position="498"/>
    </location>
</feature>
<keyword evidence="9" id="KW-0653">Protein transport</keyword>
<dbReference type="PANTHER" id="PTHR23193">
    <property type="entry name" value="NUCLEAR PORE COMPLEX PROTEIN NUP"/>
    <property type="match status" value="1"/>
</dbReference>
<dbReference type="FunFam" id="4.10.1060.10:FF:000003">
    <property type="entry name" value="E3 SUMO-protein ligase RanBP2"/>
    <property type="match status" value="1"/>
</dbReference>
<evidence type="ECO:0000256" key="17">
    <source>
        <dbReference type="ARBA" id="ARBA00078197"/>
    </source>
</evidence>
<keyword evidence="12" id="KW-0906">Nuclear pore complex</keyword>
<evidence type="ECO:0000256" key="12">
    <source>
        <dbReference type="ARBA" id="ARBA00023132"/>
    </source>
</evidence>
<feature type="compositionally biased region" description="Low complexity" evidence="20">
    <location>
        <begin position="371"/>
        <end position="385"/>
    </location>
</feature>
<evidence type="ECO:0000256" key="7">
    <source>
        <dbReference type="ARBA" id="ARBA00022816"/>
    </source>
</evidence>
<feature type="compositionally biased region" description="Low complexity" evidence="20">
    <location>
        <begin position="288"/>
        <end position="300"/>
    </location>
</feature>
<evidence type="ECO:0000256" key="3">
    <source>
        <dbReference type="ARBA" id="ARBA00004567"/>
    </source>
</evidence>
<dbReference type="EMBL" id="HACA01030889">
    <property type="protein sequence ID" value="CDW48250.1"/>
    <property type="molecule type" value="Transcribed_RNA"/>
</dbReference>
<sequence length="672" mass="69275">MATKKRSATRELNHDNWNDDEEKEEPGLFEQAGGDVLQARVIKKAKRRGVTASSAEPGSGGTFAGFSGFKGTSVASTESKPSFDFLKGGVGIPTSSESSSTTSFTNGKTTKGTLFGDLKKESSSTSSSAAASPIPLSELFKAKPGSWKCTVCDVSNESSADKCVACTTAKPGPPPPKAASAATKWTCDACMVPNAANVNECVCCQTKKPGSTASTPKSATTFGATSSGSGFSFGNSSKSGETSSFKFGVSSSTTKSEKKGSGFKFDSTASSTPSSGFKFGSSSTPTNAASTGFSFGSAGSKVESSSPSTGFKFGSSPSTTKTSSGFSFGSTAKTTTASTTGAPSGFKFTSTTSSTDESSASPTVTSGFSFKSSPKESPASTSSSKGFKFETSSNSSTPSKSEVKFGSFSSDAEKKDVSKEENNGSKLNSKGKFTANLRALNRQVAKWVMSKVEENPNVLLSPIFDDYAKHLKDITDKYGTTTSAASSPAQSKKDVNQPLLGAVFGSKDKSVDKVSFSTGSSGNSGFGNFIKPSSTEVLTTKTEDKAATPDISKPIKDGEKKDEPADKSESFSSTTSSSLFSFGNAAATKSTFSFGNTASNSSSGFSFGKASTPVFSGAGSSSFFTGATATTPANNKTEESNNDNANEDEPPKVEVKTVEENDAKFSMRCKLY</sequence>
<dbReference type="GO" id="GO:0051028">
    <property type="term" value="P:mRNA transport"/>
    <property type="evidence" value="ECO:0007669"/>
    <property type="project" value="UniProtKB-KW"/>
</dbReference>
<dbReference type="SMART" id="SM00547">
    <property type="entry name" value="ZnF_RBZ"/>
    <property type="match status" value="2"/>
</dbReference>
<evidence type="ECO:0000256" key="10">
    <source>
        <dbReference type="ARBA" id="ARBA00023010"/>
    </source>
</evidence>
<keyword evidence="14" id="KW-0539">Nucleus</keyword>
<keyword evidence="5" id="KW-0479">Metal-binding</keyword>
<dbReference type="GO" id="GO:0003677">
    <property type="term" value="F:DNA binding"/>
    <property type="evidence" value="ECO:0007669"/>
    <property type="project" value="UniProtKB-KW"/>
</dbReference>
<feature type="compositionally biased region" description="Basic and acidic residues" evidence="20">
    <location>
        <begin position="649"/>
        <end position="660"/>
    </location>
</feature>
<dbReference type="SUPFAM" id="SSF90209">
    <property type="entry name" value="Ran binding protein zinc finger-like"/>
    <property type="match status" value="2"/>
</dbReference>
<dbReference type="OrthoDB" id="10062131at2759"/>
<dbReference type="GO" id="GO:0017056">
    <property type="term" value="F:structural constituent of nuclear pore"/>
    <property type="evidence" value="ECO:0007669"/>
    <property type="project" value="TreeGrafter"/>
</dbReference>
<dbReference type="Pfam" id="PF08911">
    <property type="entry name" value="NUP50"/>
    <property type="match status" value="1"/>
</dbReference>
<evidence type="ECO:0000256" key="14">
    <source>
        <dbReference type="ARBA" id="ARBA00023242"/>
    </source>
</evidence>
<keyword evidence="13" id="KW-0472">Membrane</keyword>
<evidence type="ECO:0000313" key="22">
    <source>
        <dbReference type="EMBL" id="CDW48250.1"/>
    </source>
</evidence>
<dbReference type="GO" id="GO:0008270">
    <property type="term" value="F:zinc ion binding"/>
    <property type="evidence" value="ECO:0007669"/>
    <property type="project" value="UniProtKB-KW"/>
</dbReference>
<feature type="domain" description="RanBP2-type" evidence="21">
    <location>
        <begin position="181"/>
        <end position="210"/>
    </location>
</feature>
<evidence type="ECO:0000256" key="4">
    <source>
        <dbReference type="ARBA" id="ARBA00022448"/>
    </source>
</evidence>
<evidence type="ECO:0000256" key="2">
    <source>
        <dbReference type="ARBA" id="ARBA00004126"/>
    </source>
</evidence>
<keyword evidence="10" id="KW-0811">Translocation</keyword>
<feature type="compositionally biased region" description="Polar residues" evidence="20">
    <location>
        <begin position="268"/>
        <end position="287"/>
    </location>
</feature>
<dbReference type="GO" id="GO:0008139">
    <property type="term" value="F:nuclear localization sequence binding"/>
    <property type="evidence" value="ECO:0007669"/>
    <property type="project" value="TreeGrafter"/>
</dbReference>
<feature type="compositionally biased region" description="Basic and acidic residues" evidence="20">
    <location>
        <begin position="541"/>
        <end position="569"/>
    </location>
</feature>
<dbReference type="InterPro" id="IPR015007">
    <property type="entry name" value="NUP2/50/61"/>
</dbReference>
<evidence type="ECO:0000256" key="8">
    <source>
        <dbReference type="ARBA" id="ARBA00022833"/>
    </source>
</evidence>
<feature type="domain" description="RanBP2-type" evidence="21">
    <location>
        <begin position="143"/>
        <end position="172"/>
    </location>
</feature>
<keyword evidence="4" id="KW-0813">Transport</keyword>
<dbReference type="Pfam" id="PF00641">
    <property type="entry name" value="Zn_ribbon_RanBP"/>
    <property type="match status" value="2"/>
</dbReference>
<evidence type="ECO:0000256" key="18">
    <source>
        <dbReference type="ARBA" id="ARBA00079437"/>
    </source>
</evidence>
<evidence type="ECO:0000256" key="1">
    <source>
        <dbReference type="ARBA" id="ARBA00001947"/>
    </source>
</evidence>
<dbReference type="GO" id="GO:0031965">
    <property type="term" value="C:nuclear membrane"/>
    <property type="evidence" value="ECO:0007669"/>
    <property type="project" value="UniProtKB-SubCell"/>
</dbReference>
<evidence type="ECO:0000259" key="21">
    <source>
        <dbReference type="PROSITE" id="PS50199"/>
    </source>
</evidence>
<dbReference type="PROSITE" id="PS50199">
    <property type="entry name" value="ZF_RANBP2_2"/>
    <property type="match status" value="2"/>
</dbReference>
<evidence type="ECO:0000256" key="16">
    <source>
        <dbReference type="ARBA" id="ARBA00068609"/>
    </source>
</evidence>
<organism evidence="22">
    <name type="scientific">Lepeophtheirus salmonis</name>
    <name type="common">Salmon louse</name>
    <name type="synonym">Caligus salmonis</name>
    <dbReference type="NCBI Taxonomy" id="72036"/>
    <lineage>
        <taxon>Eukaryota</taxon>
        <taxon>Metazoa</taxon>
        <taxon>Ecdysozoa</taxon>
        <taxon>Arthropoda</taxon>
        <taxon>Crustacea</taxon>
        <taxon>Multicrustacea</taxon>
        <taxon>Hexanauplia</taxon>
        <taxon>Copepoda</taxon>
        <taxon>Siphonostomatoida</taxon>
        <taxon>Caligidae</taxon>
        <taxon>Lepeophtheirus</taxon>
    </lineage>
</organism>
<proteinExistence type="inferred from homology"/>
<keyword evidence="8" id="KW-0862">Zinc</keyword>
<dbReference type="Gene3D" id="4.10.1060.10">
    <property type="entry name" value="Zinc finger, RanBP2-type"/>
    <property type="match status" value="2"/>
</dbReference>
<evidence type="ECO:0000256" key="20">
    <source>
        <dbReference type="SAM" id="MobiDB-lite"/>
    </source>
</evidence>
<name>A0A0K2VD51_LEPSM</name>
<dbReference type="InterPro" id="IPR036443">
    <property type="entry name" value="Znf_RanBP2_sf"/>
</dbReference>
<keyword evidence="7" id="KW-0509">mRNA transport</keyword>
<evidence type="ECO:0000256" key="19">
    <source>
        <dbReference type="PROSITE-ProRule" id="PRU00322"/>
    </source>
</evidence>
<evidence type="ECO:0000256" key="13">
    <source>
        <dbReference type="ARBA" id="ARBA00023136"/>
    </source>
</evidence>
<dbReference type="AlphaFoldDB" id="A0A0K2VD51"/>
<dbReference type="InterPro" id="IPR026054">
    <property type="entry name" value="Nucleoporin"/>
</dbReference>
<keyword evidence="11" id="KW-0238">DNA-binding</keyword>
<feature type="region of interest" description="Disordered" evidence="20">
    <location>
        <begin position="91"/>
        <end position="130"/>
    </location>
</feature>
<comment type="similarity">
    <text evidence="15">Belongs to the NUP153 family.</text>
</comment>
<keyword evidence="6 19" id="KW-0863">Zinc-finger</keyword>
<reference evidence="22" key="1">
    <citation type="submission" date="2014-05" db="EMBL/GenBank/DDBJ databases">
        <authorList>
            <person name="Chronopoulou M."/>
        </authorList>
    </citation>
    <scope>NUCLEOTIDE SEQUENCE</scope>
    <source>
        <tissue evidence="22">Whole organism</tissue>
    </source>
</reference>
<feature type="compositionally biased region" description="Basic and acidic residues" evidence="20">
    <location>
        <begin position="411"/>
        <end position="423"/>
    </location>
</feature>
<evidence type="ECO:0000256" key="9">
    <source>
        <dbReference type="ARBA" id="ARBA00022927"/>
    </source>
</evidence>
<dbReference type="GO" id="GO:0006606">
    <property type="term" value="P:protein import into nucleus"/>
    <property type="evidence" value="ECO:0007669"/>
    <property type="project" value="TreeGrafter"/>
</dbReference>
<evidence type="ECO:0000256" key="5">
    <source>
        <dbReference type="ARBA" id="ARBA00022723"/>
    </source>
</evidence>
<feature type="compositionally biased region" description="Basic and acidic residues" evidence="20">
    <location>
        <begin position="8"/>
        <end position="17"/>
    </location>
</feature>
<feature type="compositionally biased region" description="Low complexity" evidence="20">
    <location>
        <begin position="480"/>
        <end position="489"/>
    </location>
</feature>
<feature type="region of interest" description="Disordered" evidence="20">
    <location>
        <begin position="232"/>
        <end position="433"/>
    </location>
</feature>
<evidence type="ECO:0000256" key="11">
    <source>
        <dbReference type="ARBA" id="ARBA00023125"/>
    </source>
</evidence>
<evidence type="ECO:0000256" key="6">
    <source>
        <dbReference type="ARBA" id="ARBA00022771"/>
    </source>
</evidence>
<feature type="compositionally biased region" description="Low complexity" evidence="20">
    <location>
        <begin position="311"/>
        <end position="363"/>
    </location>
</feature>
<accession>A0A0K2VD51</accession>
<feature type="region of interest" description="Disordered" evidence="20">
    <location>
        <begin position="1"/>
        <end position="64"/>
    </location>
</feature>
<dbReference type="InterPro" id="IPR011993">
    <property type="entry name" value="PH-like_dom_sf"/>
</dbReference>
<feature type="compositionally biased region" description="Low complexity" evidence="20">
    <location>
        <begin position="94"/>
        <end position="105"/>
    </location>
</feature>
<dbReference type="PANTHER" id="PTHR23193:SF23">
    <property type="entry name" value="NUCLEAR PORE COMPLEX PROTEIN NUP153"/>
    <property type="match status" value="1"/>
</dbReference>
<dbReference type="InterPro" id="IPR001876">
    <property type="entry name" value="Znf_RanBP2"/>
</dbReference>
<dbReference type="GO" id="GO:0005643">
    <property type="term" value="C:nuclear pore"/>
    <property type="evidence" value="ECO:0007669"/>
    <property type="project" value="UniProtKB-SubCell"/>
</dbReference>
<feature type="region of interest" description="Disordered" evidence="20">
    <location>
        <begin position="537"/>
        <end position="578"/>
    </location>
</feature>
<feature type="region of interest" description="Disordered" evidence="20">
    <location>
        <begin position="625"/>
        <end position="660"/>
    </location>
</feature>
<protein>
    <recommendedName>
        <fullName evidence="16">Nuclear pore complex protein Nup153</fullName>
    </recommendedName>
    <alternativeName>
        <fullName evidence="18">153 kDa nucleoporin</fullName>
    </alternativeName>
    <alternativeName>
        <fullName evidence="17">Nucleoporin Nup153</fullName>
    </alternativeName>
</protein>
<dbReference type="GO" id="GO:0006405">
    <property type="term" value="P:RNA export from nucleus"/>
    <property type="evidence" value="ECO:0007669"/>
    <property type="project" value="TreeGrafter"/>
</dbReference>
<dbReference type="PROSITE" id="PS01358">
    <property type="entry name" value="ZF_RANBP2_1"/>
    <property type="match status" value="2"/>
</dbReference>
<evidence type="ECO:0000256" key="15">
    <source>
        <dbReference type="ARBA" id="ARBA00060842"/>
    </source>
</evidence>